<dbReference type="AlphaFoldDB" id="A0A1Y6BA34"/>
<dbReference type="STRING" id="1123014.SAMN02745746_00685"/>
<accession>A0A1Y6BA34</accession>
<keyword evidence="4" id="KW-1185">Reference proteome</keyword>
<evidence type="ECO:0000256" key="1">
    <source>
        <dbReference type="SAM" id="MobiDB-lite"/>
    </source>
</evidence>
<dbReference type="EMBL" id="FXAG01000003">
    <property type="protein sequence ID" value="SMF00967.1"/>
    <property type="molecule type" value="Genomic_DNA"/>
</dbReference>
<feature type="compositionally biased region" description="Basic and acidic residues" evidence="1">
    <location>
        <begin position="503"/>
        <end position="516"/>
    </location>
</feature>
<dbReference type="GO" id="GO:0043751">
    <property type="term" value="F:polyphosphate:AMP phosphotransferase activity"/>
    <property type="evidence" value="ECO:0007669"/>
    <property type="project" value="InterPro"/>
</dbReference>
<dbReference type="PANTHER" id="PTHR34383:SF3">
    <property type="entry name" value="POLYPHOSPHATE:AMP PHOSPHOTRANSFERASE"/>
    <property type="match status" value="1"/>
</dbReference>
<name>A0A1Y6BA34_9NEIS</name>
<dbReference type="Pfam" id="PF03976">
    <property type="entry name" value="PPK2"/>
    <property type="match status" value="2"/>
</dbReference>
<dbReference type="SUPFAM" id="SSF52540">
    <property type="entry name" value="P-loop containing nucleoside triphosphate hydrolases"/>
    <property type="match status" value="2"/>
</dbReference>
<evidence type="ECO:0000313" key="4">
    <source>
        <dbReference type="Proteomes" id="UP000192920"/>
    </source>
</evidence>
<proteinExistence type="predicted"/>
<evidence type="ECO:0000313" key="3">
    <source>
        <dbReference type="EMBL" id="SMF00967.1"/>
    </source>
</evidence>
<keyword evidence="3" id="KW-0808">Transferase</keyword>
<dbReference type="InterPro" id="IPR022488">
    <property type="entry name" value="PPK2-related"/>
</dbReference>
<sequence>MFESAEIGHSIDKDSYKAALPALREALLDVQYELKEKGDFPVLVLIHGIDGAGRGETLNLLNEWLDPRLIDTVAFDQPNDEARARPWMWRYWRELPPKGRLGIFFGSYYSDAMFDYLDGNSSKDRFDRQISEVQRFEHMLVNDGTLIIKFWFHLTREQQKKRLKTLEKDPATAWRVSPGDWQHYEQYAEIRKSAEHMIRLSNTAYAPWVMIDGQDANYRSLTVGQVLLAALRQRLQLDHPYLARSESAPIVPPLDNKLLLETLALDQALSKDEYLVKLEELQGRLNRLTRHPRFAHHSLVLVFEGNDAAGKGGSIRRITQALDARRYRVVPVAAPTEEERAQPWLWRFWRHAPGKGRSTIFDRSWYGRVLVERVEGFAAEADWMRAYYEINDFEHQLAENGAIVLKFWLAISQDEQLKRFQAREETGFKRFKITDEDWRNRERWDDYKRAVCDMIDRTSTSQAPWTLVEANNKYFARLKVLRTVCDALEARLENGKGKGGGRNGEHKNGNDKPEHD</sequence>
<dbReference type="InterPro" id="IPR022489">
    <property type="entry name" value="PolyP_AMP_Tfrase"/>
</dbReference>
<gene>
    <name evidence="3" type="ORF">SAMN02745746_00685</name>
</gene>
<evidence type="ECO:0000259" key="2">
    <source>
        <dbReference type="Pfam" id="PF03976"/>
    </source>
</evidence>
<organism evidence="3 4">
    <name type="scientific">Pseudogulbenkiania subflava DSM 22618</name>
    <dbReference type="NCBI Taxonomy" id="1123014"/>
    <lineage>
        <taxon>Bacteria</taxon>
        <taxon>Pseudomonadati</taxon>
        <taxon>Pseudomonadota</taxon>
        <taxon>Betaproteobacteria</taxon>
        <taxon>Neisseriales</taxon>
        <taxon>Chromobacteriaceae</taxon>
        <taxon>Pseudogulbenkiania</taxon>
    </lineage>
</organism>
<feature type="domain" description="Polyphosphate kinase-2-related" evidence="2">
    <location>
        <begin position="269"/>
        <end position="491"/>
    </location>
</feature>
<feature type="domain" description="Polyphosphate kinase-2-related" evidence="2">
    <location>
        <begin position="11"/>
        <end position="233"/>
    </location>
</feature>
<dbReference type="Gene3D" id="3.40.50.300">
    <property type="entry name" value="P-loop containing nucleotide triphosphate hydrolases"/>
    <property type="match status" value="2"/>
</dbReference>
<dbReference type="Proteomes" id="UP000192920">
    <property type="component" value="Unassembled WGS sequence"/>
</dbReference>
<dbReference type="InterPro" id="IPR027417">
    <property type="entry name" value="P-loop_NTPase"/>
</dbReference>
<protein>
    <submittedName>
        <fullName evidence="3">Polyphosphate:AMP phosphotransferase</fullName>
    </submittedName>
</protein>
<dbReference type="PANTHER" id="PTHR34383">
    <property type="entry name" value="POLYPHOSPHATE:AMP PHOSPHOTRANSFERASE-RELATED"/>
    <property type="match status" value="1"/>
</dbReference>
<dbReference type="NCBIfam" id="TIGR03708">
    <property type="entry name" value="poly_P_AMP_trns"/>
    <property type="match status" value="1"/>
</dbReference>
<reference evidence="4" key="1">
    <citation type="submission" date="2017-04" db="EMBL/GenBank/DDBJ databases">
        <authorList>
            <person name="Varghese N."/>
            <person name="Submissions S."/>
        </authorList>
    </citation>
    <scope>NUCLEOTIDE SEQUENCE [LARGE SCALE GENOMIC DNA]</scope>
    <source>
        <strain evidence="4">DSM 22618</strain>
    </source>
</reference>
<dbReference type="RefSeq" id="WP_085275039.1">
    <property type="nucleotide sequence ID" value="NZ_FXAG01000003.1"/>
</dbReference>
<feature type="region of interest" description="Disordered" evidence="1">
    <location>
        <begin position="493"/>
        <end position="516"/>
    </location>
</feature>
<dbReference type="GO" id="GO:0006797">
    <property type="term" value="P:polyphosphate metabolic process"/>
    <property type="evidence" value="ECO:0007669"/>
    <property type="project" value="InterPro"/>
</dbReference>